<organism evidence="2 3">
    <name type="scientific">Pleurodeles waltl</name>
    <name type="common">Iberian ribbed newt</name>
    <dbReference type="NCBI Taxonomy" id="8319"/>
    <lineage>
        <taxon>Eukaryota</taxon>
        <taxon>Metazoa</taxon>
        <taxon>Chordata</taxon>
        <taxon>Craniata</taxon>
        <taxon>Vertebrata</taxon>
        <taxon>Euteleostomi</taxon>
        <taxon>Amphibia</taxon>
        <taxon>Batrachia</taxon>
        <taxon>Caudata</taxon>
        <taxon>Salamandroidea</taxon>
        <taxon>Salamandridae</taxon>
        <taxon>Pleurodelinae</taxon>
        <taxon>Pleurodeles</taxon>
    </lineage>
</organism>
<feature type="compositionally biased region" description="Basic and acidic residues" evidence="1">
    <location>
        <begin position="124"/>
        <end position="140"/>
    </location>
</feature>
<gene>
    <name evidence="2" type="ORF">NDU88_002239</name>
</gene>
<evidence type="ECO:0000313" key="2">
    <source>
        <dbReference type="EMBL" id="KAJ1149429.1"/>
    </source>
</evidence>
<reference evidence="2" key="1">
    <citation type="journal article" date="2022" name="bioRxiv">
        <title>Sequencing and chromosome-scale assembly of the giantPleurodeles waltlgenome.</title>
        <authorList>
            <person name="Brown T."/>
            <person name="Elewa A."/>
            <person name="Iarovenko S."/>
            <person name="Subramanian E."/>
            <person name="Araus A.J."/>
            <person name="Petzold A."/>
            <person name="Susuki M."/>
            <person name="Suzuki K.-i.T."/>
            <person name="Hayashi T."/>
            <person name="Toyoda A."/>
            <person name="Oliveira C."/>
            <person name="Osipova E."/>
            <person name="Leigh N.D."/>
            <person name="Simon A."/>
            <person name="Yun M.H."/>
        </authorList>
    </citation>
    <scope>NUCLEOTIDE SEQUENCE</scope>
    <source>
        <strain evidence="2">20211129_DDA</strain>
        <tissue evidence="2">Liver</tissue>
    </source>
</reference>
<sequence>MASSLRAAGVTGAGPELPGAKVMPTLLGERAQAKAEGAAGRAVLVGGVAAVPVDAGGTDVAATTRELPSEDESVSLVSAPVPAVKLPSPSIPLVNSESVVSPSRAMWDAAPSCSGATAPPPDDANAHKNRETTKSGGTEERHVECMDYRYRWRTRQTQKPPALRRALGLHCSIPEKWPTRLWTTSAHIDDTGA</sequence>
<dbReference type="Proteomes" id="UP001066276">
    <property type="component" value="Chromosome 5"/>
</dbReference>
<comment type="caution">
    <text evidence="2">The sequence shown here is derived from an EMBL/GenBank/DDBJ whole genome shotgun (WGS) entry which is preliminary data.</text>
</comment>
<accession>A0AAV7R9E7</accession>
<feature type="region of interest" description="Disordered" evidence="1">
    <location>
        <begin position="110"/>
        <end position="140"/>
    </location>
</feature>
<dbReference type="AlphaFoldDB" id="A0AAV7R9E7"/>
<feature type="region of interest" description="Disordered" evidence="1">
    <location>
        <begin position="1"/>
        <end position="20"/>
    </location>
</feature>
<evidence type="ECO:0000313" key="3">
    <source>
        <dbReference type="Proteomes" id="UP001066276"/>
    </source>
</evidence>
<keyword evidence="3" id="KW-1185">Reference proteome</keyword>
<dbReference type="EMBL" id="JANPWB010000009">
    <property type="protein sequence ID" value="KAJ1149429.1"/>
    <property type="molecule type" value="Genomic_DNA"/>
</dbReference>
<protein>
    <submittedName>
        <fullName evidence="2">Uncharacterized protein</fullName>
    </submittedName>
</protein>
<name>A0AAV7R9E7_PLEWA</name>
<evidence type="ECO:0000256" key="1">
    <source>
        <dbReference type="SAM" id="MobiDB-lite"/>
    </source>
</evidence>
<proteinExistence type="predicted"/>